<name>A0ABD3SQ59_9STRA</name>
<dbReference type="PANTHER" id="PTHR12270:SF52">
    <property type="entry name" value="GLYCOSYLTRANSFERASE-LIKE PROTEIN GNT13-RELATED"/>
    <property type="match status" value="1"/>
</dbReference>
<accession>A0ABD3SQ59</accession>
<evidence type="ECO:0000313" key="9">
    <source>
        <dbReference type="EMBL" id="KAL3826598.1"/>
    </source>
</evidence>
<comment type="subcellular location">
    <subcellularLocation>
        <location evidence="1">Membrane</location>
        <topology evidence="1">Single-pass type II membrane protein</topology>
    </subcellularLocation>
</comment>
<evidence type="ECO:0000256" key="6">
    <source>
        <dbReference type="ARBA" id="ARBA00023180"/>
    </source>
</evidence>
<comment type="caution">
    <text evidence="9">The sequence shown here is derived from an EMBL/GenBank/DDBJ whole genome shotgun (WGS) entry which is preliminary data.</text>
</comment>
<feature type="region of interest" description="Disordered" evidence="7">
    <location>
        <begin position="568"/>
        <end position="620"/>
    </location>
</feature>
<keyword evidence="4 8" id="KW-1133">Transmembrane helix</keyword>
<dbReference type="EMBL" id="JALLPB020000018">
    <property type="protein sequence ID" value="KAL3826598.1"/>
    <property type="molecule type" value="Genomic_DNA"/>
</dbReference>
<organism evidence="9 10">
    <name type="scientific">Cyclostephanos tholiformis</name>
    <dbReference type="NCBI Taxonomy" id="382380"/>
    <lineage>
        <taxon>Eukaryota</taxon>
        <taxon>Sar</taxon>
        <taxon>Stramenopiles</taxon>
        <taxon>Ochrophyta</taxon>
        <taxon>Bacillariophyta</taxon>
        <taxon>Coscinodiscophyceae</taxon>
        <taxon>Thalassiosirophycidae</taxon>
        <taxon>Stephanodiscales</taxon>
        <taxon>Stephanodiscaceae</taxon>
        <taxon>Cyclostephanos</taxon>
    </lineage>
</organism>
<dbReference type="InterPro" id="IPR051292">
    <property type="entry name" value="Xyl/GlcA_transferase"/>
</dbReference>
<dbReference type="GO" id="GO:0016020">
    <property type="term" value="C:membrane"/>
    <property type="evidence" value="ECO:0007669"/>
    <property type="project" value="UniProtKB-SubCell"/>
</dbReference>
<feature type="compositionally biased region" description="Basic and acidic residues" evidence="7">
    <location>
        <begin position="595"/>
        <end position="608"/>
    </location>
</feature>
<evidence type="ECO:0000256" key="1">
    <source>
        <dbReference type="ARBA" id="ARBA00004606"/>
    </source>
</evidence>
<keyword evidence="10" id="KW-1185">Reference proteome</keyword>
<evidence type="ECO:0000256" key="4">
    <source>
        <dbReference type="ARBA" id="ARBA00022989"/>
    </source>
</evidence>
<reference evidence="9 10" key="1">
    <citation type="submission" date="2024-10" db="EMBL/GenBank/DDBJ databases">
        <title>Updated reference genomes for cyclostephanoid diatoms.</title>
        <authorList>
            <person name="Roberts W.R."/>
            <person name="Alverson A.J."/>
        </authorList>
    </citation>
    <scope>NUCLEOTIDE SEQUENCE [LARGE SCALE GENOMIC DNA]</scope>
    <source>
        <strain evidence="9 10">AJA228-03</strain>
    </source>
</reference>
<gene>
    <name evidence="9" type="ORF">ACHAXA_010523</name>
</gene>
<feature type="transmembrane region" description="Helical" evidence="8">
    <location>
        <begin position="82"/>
        <end position="107"/>
    </location>
</feature>
<sequence length="620" mass="70060">MEDFGCRKILQDAGECASPNSKQIRVRPRGQSSSVSSSSSLSPRGWAQTKTGRHVTNIHKINVINNFGMDRDKRVKDNMSWVVLRIVVALLMTIWFGALVCVIRGAVLPPSPVNANSIVEVDSSRVDTKSKDLHTVSLDPKVVAVLKKMKNDSSRVETTSKDMHSASLDPEAVVALKKSNLEATESHSIFDLSLFGNKSPSDFQLYTPHAPSCSEPLEAQEVSFTLVSQLSDDRLWMVKHHCERWGNKPMSIVVFTDRTAADVKSGLISQGCSGESLTLQTVKKTQYDPAGTEYPVNLLRNLAMSAVKTSHILYADVDFWPSTDLYPILSNETIKDRLASDSKIAAIIPVFQMLRMCREYRDCREANIPRMPKHKKGLLWLIERHAAFSFDPTNRGGHGSTKYKTWRKQETATFVDLPCIKSNRYEPYLVLRYCSELPPFQEGFTGYGKNKMTWAMQLRKVGYKFSQIGGAFLVHYPHLDSKSREEWNKKPEVFEEKKVTHKKVTHNLIDRHVDEIVLSQFKRARVDALFLDFKRWLNENIEDDSRTPMCQDAQNDDYTLWVLPSKKEGNADSEDVDNKGDVDGEYVEDSANNDSIEKNAGAEERLENMIDENGNVGKGQ</sequence>
<keyword evidence="3" id="KW-0735">Signal-anchor</keyword>
<evidence type="ECO:0000256" key="5">
    <source>
        <dbReference type="ARBA" id="ARBA00023136"/>
    </source>
</evidence>
<proteinExistence type="predicted"/>
<keyword evidence="5 8" id="KW-0472">Membrane</keyword>
<dbReference type="Pfam" id="PF13896">
    <property type="entry name" value="Glyco_transf_49"/>
    <property type="match status" value="1"/>
</dbReference>
<feature type="compositionally biased region" description="Basic and acidic residues" evidence="7">
    <location>
        <begin position="568"/>
        <end position="582"/>
    </location>
</feature>
<evidence type="ECO:0000256" key="2">
    <source>
        <dbReference type="ARBA" id="ARBA00022692"/>
    </source>
</evidence>
<dbReference type="AlphaFoldDB" id="A0ABD3SQ59"/>
<evidence type="ECO:0000313" key="10">
    <source>
        <dbReference type="Proteomes" id="UP001530377"/>
    </source>
</evidence>
<keyword evidence="6" id="KW-0325">Glycoprotein</keyword>
<evidence type="ECO:0000256" key="3">
    <source>
        <dbReference type="ARBA" id="ARBA00022968"/>
    </source>
</evidence>
<evidence type="ECO:0000256" key="8">
    <source>
        <dbReference type="SAM" id="Phobius"/>
    </source>
</evidence>
<dbReference type="PANTHER" id="PTHR12270">
    <property type="entry name" value="GLYCOSYLTRANSFERASE-RELATED"/>
    <property type="match status" value="1"/>
</dbReference>
<dbReference type="Proteomes" id="UP001530377">
    <property type="component" value="Unassembled WGS sequence"/>
</dbReference>
<feature type="region of interest" description="Disordered" evidence="7">
    <location>
        <begin position="20"/>
        <end position="52"/>
    </location>
</feature>
<protein>
    <submittedName>
        <fullName evidence="9">Uncharacterized protein</fullName>
    </submittedName>
</protein>
<evidence type="ECO:0000256" key="7">
    <source>
        <dbReference type="SAM" id="MobiDB-lite"/>
    </source>
</evidence>
<feature type="compositionally biased region" description="Low complexity" evidence="7">
    <location>
        <begin position="32"/>
        <end position="42"/>
    </location>
</feature>
<keyword evidence="2 8" id="KW-0812">Transmembrane</keyword>